<evidence type="ECO:0000313" key="2">
    <source>
        <dbReference type="EMBL" id="MFD1264196.1"/>
    </source>
</evidence>
<sequence length="196" mass="20386">MSGRCTGTAVARLALLCSVGLGGGASAQGDEPGVVSYQTQAPMAATAPLRANGIGPLVLGARLTTAARRTLPLDAAAAQIGPGCDERDQISVLLKVENHTLTVMAMAGIDGRIDEVLALPTDGATRLDSIAACQAHGERFAQTLSHRLGAATPQAMERKAVSDEFRFHFGGGAQVVARWFAGGFSCDLLLQFRNRQ</sequence>
<proteinExistence type="predicted"/>
<evidence type="ECO:0000256" key="1">
    <source>
        <dbReference type="SAM" id="SignalP"/>
    </source>
</evidence>
<gene>
    <name evidence="2" type="ORF">ACFQ4M_11425</name>
</gene>
<organism evidence="2 3">
    <name type="scientific">Thauera mechernichensis</name>
    <dbReference type="NCBI Taxonomy" id="82788"/>
    <lineage>
        <taxon>Bacteria</taxon>
        <taxon>Pseudomonadati</taxon>
        <taxon>Pseudomonadota</taxon>
        <taxon>Betaproteobacteria</taxon>
        <taxon>Rhodocyclales</taxon>
        <taxon>Zoogloeaceae</taxon>
        <taxon>Thauera</taxon>
    </lineage>
</organism>
<feature type="chain" id="PRO_5045575835" evidence="1">
    <location>
        <begin position="28"/>
        <end position="196"/>
    </location>
</feature>
<dbReference type="Proteomes" id="UP001597158">
    <property type="component" value="Unassembled WGS sequence"/>
</dbReference>
<reference evidence="3" key="1">
    <citation type="journal article" date="2019" name="Int. J. Syst. Evol. Microbiol.">
        <title>The Global Catalogue of Microorganisms (GCM) 10K type strain sequencing project: providing services to taxonomists for standard genome sequencing and annotation.</title>
        <authorList>
            <consortium name="The Broad Institute Genomics Platform"/>
            <consortium name="The Broad Institute Genome Sequencing Center for Infectious Disease"/>
            <person name="Wu L."/>
            <person name="Ma J."/>
        </authorList>
    </citation>
    <scope>NUCLEOTIDE SEQUENCE [LARGE SCALE GENOMIC DNA]</scope>
    <source>
        <strain evidence="3">CCUG 48884</strain>
    </source>
</reference>
<accession>A0ABW3WEF5</accession>
<keyword evidence="3" id="KW-1185">Reference proteome</keyword>
<feature type="signal peptide" evidence="1">
    <location>
        <begin position="1"/>
        <end position="27"/>
    </location>
</feature>
<protein>
    <submittedName>
        <fullName evidence="2">Uncharacterized protein</fullName>
    </submittedName>
</protein>
<dbReference type="EMBL" id="JBHTMC010000024">
    <property type="protein sequence ID" value="MFD1264196.1"/>
    <property type="molecule type" value="Genomic_DNA"/>
</dbReference>
<dbReference type="RefSeq" id="WP_002939434.1">
    <property type="nucleotide sequence ID" value="NZ_JARQZE010000002.1"/>
</dbReference>
<comment type="caution">
    <text evidence="2">The sequence shown here is derived from an EMBL/GenBank/DDBJ whole genome shotgun (WGS) entry which is preliminary data.</text>
</comment>
<evidence type="ECO:0000313" key="3">
    <source>
        <dbReference type="Proteomes" id="UP001597158"/>
    </source>
</evidence>
<name>A0ABW3WEF5_9RHOO</name>
<keyword evidence="1" id="KW-0732">Signal</keyword>